<proteinExistence type="predicted"/>
<dbReference type="EMBL" id="DWUV01000227">
    <property type="protein sequence ID" value="HJD35182.1"/>
    <property type="molecule type" value="Genomic_DNA"/>
</dbReference>
<dbReference type="Proteomes" id="UP000823897">
    <property type="component" value="Unassembled WGS sequence"/>
</dbReference>
<gene>
    <name evidence="1" type="ORF">H9911_11720</name>
</gene>
<organism evidence="1 2">
    <name type="scientific">Candidatus Mediterraneibacter tabaqchaliae</name>
    <dbReference type="NCBI Taxonomy" id="2838689"/>
    <lineage>
        <taxon>Bacteria</taxon>
        <taxon>Bacillati</taxon>
        <taxon>Bacillota</taxon>
        <taxon>Clostridia</taxon>
        <taxon>Lachnospirales</taxon>
        <taxon>Lachnospiraceae</taxon>
        <taxon>Mediterraneibacter</taxon>
    </lineage>
</organism>
<reference evidence="1" key="1">
    <citation type="journal article" date="2021" name="PeerJ">
        <title>Extensive microbial diversity within the chicken gut microbiome revealed by metagenomics and culture.</title>
        <authorList>
            <person name="Gilroy R."/>
            <person name="Ravi A."/>
            <person name="Getino M."/>
            <person name="Pursley I."/>
            <person name="Horton D.L."/>
            <person name="Alikhan N.F."/>
            <person name="Baker D."/>
            <person name="Gharbi K."/>
            <person name="Hall N."/>
            <person name="Watson M."/>
            <person name="Adriaenssens E.M."/>
            <person name="Foster-Nyarko E."/>
            <person name="Jarju S."/>
            <person name="Secka A."/>
            <person name="Antonio M."/>
            <person name="Oren A."/>
            <person name="Chaudhuri R.R."/>
            <person name="La Ragione R."/>
            <person name="Hildebrand F."/>
            <person name="Pallen M.J."/>
        </authorList>
    </citation>
    <scope>NUCLEOTIDE SEQUENCE</scope>
    <source>
        <strain evidence="1">ChiGjej3B3-11674</strain>
    </source>
</reference>
<reference evidence="1" key="2">
    <citation type="submission" date="2021-04" db="EMBL/GenBank/DDBJ databases">
        <authorList>
            <person name="Gilroy R."/>
        </authorList>
    </citation>
    <scope>NUCLEOTIDE SEQUENCE</scope>
    <source>
        <strain evidence="1">ChiGjej3B3-11674</strain>
    </source>
</reference>
<dbReference type="Gene3D" id="1.10.30.50">
    <property type="match status" value="1"/>
</dbReference>
<dbReference type="GO" id="GO:0004519">
    <property type="term" value="F:endonuclease activity"/>
    <property type="evidence" value="ECO:0007669"/>
    <property type="project" value="UniProtKB-KW"/>
</dbReference>
<accession>A0A9D2R721</accession>
<evidence type="ECO:0000313" key="1">
    <source>
        <dbReference type="EMBL" id="HJD35182.1"/>
    </source>
</evidence>
<name>A0A9D2R721_9FIRM</name>
<sequence>MSDPTKDHVKPLHDGGTFTRDNVIPCCKNKKCNSSKKDNEMLSWYQNQPFYSKERAQKIFDYMDFVVSLGDQSEEQSEGELVVTKEVTKEVIPDVTAQIFWLKNRKPGDWRDKRETEDTTAIERLDRILAGMKEAAEKEQGGAS</sequence>
<comment type="caution">
    <text evidence="1">The sequence shown here is derived from an EMBL/GenBank/DDBJ whole genome shotgun (WGS) entry which is preliminary data.</text>
</comment>
<keyword evidence="1" id="KW-0378">Hydrolase</keyword>
<keyword evidence="1" id="KW-0540">Nuclease</keyword>
<evidence type="ECO:0000313" key="2">
    <source>
        <dbReference type="Proteomes" id="UP000823897"/>
    </source>
</evidence>
<protein>
    <submittedName>
        <fullName evidence="1">HNH endonuclease</fullName>
    </submittedName>
</protein>
<keyword evidence="1" id="KW-0255">Endonuclease</keyword>
<dbReference type="AlphaFoldDB" id="A0A9D2R721"/>